<dbReference type="EMBL" id="UINC01151313">
    <property type="protein sequence ID" value="SVD44848.1"/>
    <property type="molecule type" value="Genomic_DNA"/>
</dbReference>
<name>A0A382VG20_9ZZZZ</name>
<evidence type="ECO:0000313" key="1">
    <source>
        <dbReference type="EMBL" id="SVD44848.1"/>
    </source>
</evidence>
<accession>A0A382VG20</accession>
<sequence length="215" mass="24857">GIWEIRLMRIITWNCPGEFDIDQFGSFDLFFVQRMCGSMVSNLHYHKNYIENYSGRGICVVSKEEPEHIESGKFSWYNETADETQGKHWQTFTTNNIKFINALPSYPEDDGSITDENRILQTSELLDLVDYNSVLVGDFHENDNSLEEEIKLENRGLINHIKEGTFTCNDGSMASIDKIITTKNSDIKISNVTVIKYERERLIGHWPISFDLEIS</sequence>
<feature type="non-terminal residue" evidence="1">
    <location>
        <position position="1"/>
    </location>
</feature>
<dbReference type="AlphaFoldDB" id="A0A382VG20"/>
<evidence type="ECO:0008006" key="2">
    <source>
        <dbReference type="Google" id="ProtNLM"/>
    </source>
</evidence>
<organism evidence="1">
    <name type="scientific">marine metagenome</name>
    <dbReference type="NCBI Taxonomy" id="408172"/>
    <lineage>
        <taxon>unclassified sequences</taxon>
        <taxon>metagenomes</taxon>
        <taxon>ecological metagenomes</taxon>
    </lineage>
</organism>
<dbReference type="SUPFAM" id="SSF56219">
    <property type="entry name" value="DNase I-like"/>
    <property type="match status" value="1"/>
</dbReference>
<protein>
    <recommendedName>
        <fullName evidence="2">Endonuclease/exonuclease/phosphatase domain-containing protein</fullName>
    </recommendedName>
</protein>
<gene>
    <name evidence="1" type="ORF">METZ01_LOCUS397702</name>
</gene>
<dbReference type="InterPro" id="IPR036691">
    <property type="entry name" value="Endo/exonu/phosph_ase_sf"/>
</dbReference>
<proteinExistence type="predicted"/>
<reference evidence="1" key="1">
    <citation type="submission" date="2018-05" db="EMBL/GenBank/DDBJ databases">
        <authorList>
            <person name="Lanie J.A."/>
            <person name="Ng W.-L."/>
            <person name="Kazmierczak K.M."/>
            <person name="Andrzejewski T.M."/>
            <person name="Davidsen T.M."/>
            <person name="Wayne K.J."/>
            <person name="Tettelin H."/>
            <person name="Glass J.I."/>
            <person name="Rusch D."/>
            <person name="Podicherti R."/>
            <person name="Tsui H.-C.T."/>
            <person name="Winkler M.E."/>
        </authorList>
    </citation>
    <scope>NUCLEOTIDE SEQUENCE</scope>
</reference>